<reference evidence="2 3" key="1">
    <citation type="journal article" date="2019" name="Int. J. Syst. Evol. Microbiol.">
        <title>The Global Catalogue of Microorganisms (GCM) 10K type strain sequencing project: providing services to taxonomists for standard genome sequencing and annotation.</title>
        <authorList>
            <consortium name="The Broad Institute Genomics Platform"/>
            <consortium name="The Broad Institute Genome Sequencing Center for Infectious Disease"/>
            <person name="Wu L."/>
            <person name="Ma J."/>
        </authorList>
    </citation>
    <scope>NUCLEOTIDE SEQUENCE [LARGE SCALE GENOMIC DNA]</scope>
    <source>
        <strain evidence="2 3">JCM 14969</strain>
    </source>
</reference>
<dbReference type="EMBL" id="BAAAOS010000019">
    <property type="protein sequence ID" value="GAA1574200.1"/>
    <property type="molecule type" value="Genomic_DNA"/>
</dbReference>
<proteinExistence type="predicted"/>
<accession>A0ABN2DDR9</accession>
<organism evidence="2 3">
    <name type="scientific">Kribbella sancticallisti</name>
    <dbReference type="NCBI Taxonomy" id="460087"/>
    <lineage>
        <taxon>Bacteria</taxon>
        <taxon>Bacillati</taxon>
        <taxon>Actinomycetota</taxon>
        <taxon>Actinomycetes</taxon>
        <taxon>Propionibacteriales</taxon>
        <taxon>Kribbellaceae</taxon>
        <taxon>Kribbella</taxon>
    </lineage>
</organism>
<protein>
    <submittedName>
        <fullName evidence="2">Uncharacterized protein</fullName>
    </submittedName>
</protein>
<comment type="caution">
    <text evidence="2">The sequence shown here is derived from an EMBL/GenBank/DDBJ whole genome shotgun (WGS) entry which is preliminary data.</text>
</comment>
<evidence type="ECO:0000313" key="2">
    <source>
        <dbReference type="EMBL" id="GAA1574200.1"/>
    </source>
</evidence>
<evidence type="ECO:0000256" key="1">
    <source>
        <dbReference type="SAM" id="MobiDB-lite"/>
    </source>
</evidence>
<keyword evidence="3" id="KW-1185">Reference proteome</keyword>
<dbReference type="Proteomes" id="UP001500393">
    <property type="component" value="Unassembled WGS sequence"/>
</dbReference>
<dbReference type="RefSeq" id="WP_344214019.1">
    <property type="nucleotide sequence ID" value="NZ_BAAAOS010000019.1"/>
</dbReference>
<sequence length="342" mass="35550">MVIGGGVIGLVLIGLLVFLGVRALGGDDEPTANPTTSEPSGQPSTPGTEPTGQPSGEPSGEPTNNPPAGSLGNATGQAKGATDKLQSAGYQCSDLFNGAQGAHRGCFKYDGATSAEVIYQFQPDGTITGVLMKSQDRDNVNNAGVTFDAALQAIGNDTFGGSEVAKVQAAVKTGQKSQKVGSSWGEFQLSNNGDNLQLRGGKSGSDSYELPRKQFETTEAQLQAALKPKQYNCSTSCRKTVGKYGSQTIYGYGSSGGGLRVFDIRVSGDTDDVKAALPVAVGDGFGALKGPDVAAVKAYVDSHNDGKSYASYVSGWRVEITTNNDDDYSSQTISVRYESFYV</sequence>
<evidence type="ECO:0000313" key="3">
    <source>
        <dbReference type="Proteomes" id="UP001500393"/>
    </source>
</evidence>
<name>A0ABN2DDR9_9ACTN</name>
<gene>
    <name evidence="2" type="ORF">GCM10009789_29600</name>
</gene>
<feature type="compositionally biased region" description="Polar residues" evidence="1">
    <location>
        <begin position="32"/>
        <end position="76"/>
    </location>
</feature>
<feature type="region of interest" description="Disordered" evidence="1">
    <location>
        <begin position="29"/>
        <end position="82"/>
    </location>
</feature>